<evidence type="ECO:0000256" key="5">
    <source>
        <dbReference type="ARBA" id="ARBA00023136"/>
    </source>
</evidence>
<keyword evidence="5 7" id="KW-0472">Membrane</keyword>
<feature type="domain" description="Phage shock protein PspC N-terminal" evidence="8">
    <location>
        <begin position="21"/>
        <end position="76"/>
    </location>
</feature>
<name>A0A0K9XEA6_9ACTN</name>
<evidence type="ECO:0000313" key="10">
    <source>
        <dbReference type="Proteomes" id="UP000037288"/>
    </source>
</evidence>
<feature type="transmembrane region" description="Helical" evidence="7">
    <location>
        <begin position="47"/>
        <end position="74"/>
    </location>
</feature>
<dbReference type="RefSeq" id="WP_049716569.1">
    <property type="nucleotide sequence ID" value="NZ_LFXA01000009.1"/>
</dbReference>
<accession>A0A0K9XEA6</accession>
<feature type="region of interest" description="Disordered" evidence="6">
    <location>
        <begin position="1"/>
        <end position="24"/>
    </location>
</feature>
<dbReference type="PANTHER" id="PTHR33885">
    <property type="entry name" value="PHAGE SHOCK PROTEIN C"/>
    <property type="match status" value="1"/>
</dbReference>
<comment type="subcellular location">
    <subcellularLocation>
        <location evidence="1">Cell membrane</location>
        <topology evidence="1">Single-pass membrane protein</topology>
    </subcellularLocation>
</comment>
<dbReference type="GO" id="GO:0005886">
    <property type="term" value="C:plasma membrane"/>
    <property type="evidence" value="ECO:0007669"/>
    <property type="project" value="UniProtKB-SubCell"/>
</dbReference>
<dbReference type="OrthoDB" id="3535301at2"/>
<dbReference type="STRING" id="1678637.AC230_14395"/>
<feature type="transmembrane region" description="Helical" evidence="7">
    <location>
        <begin position="95"/>
        <end position="113"/>
    </location>
</feature>
<dbReference type="Proteomes" id="UP000037288">
    <property type="component" value="Unassembled WGS sequence"/>
</dbReference>
<feature type="region of interest" description="Disordered" evidence="6">
    <location>
        <begin position="141"/>
        <end position="172"/>
    </location>
</feature>
<sequence length="424" mass="43664">MTHAPPARAERPAPPERGGTPLRRSRDHRMISGVCGGLGRFCDLDPVIFRVVLGVLAVTGGLGLIVYGFAWLLVPLEGEEENEGRRMLSGRVEGPALTAVLCALVGSGLFLSMLNNSGAMAFSLMLTLAVIGAAHWSRQRRGADGAPAEAPAAQKTMDAPPETQAPPPPGAPSWWRAPVAAPREAGYLWGPDDGAHAPAAAAQAVARERGRPAGEGRRLGGWTFLLAVAACAAGIALTRHDHPLGTTLEIGLGAALAVFGAGIALSSRFGRTGGGTVTLAVLTGLLLTGAAALPDSVTAHWRTVSWRPAAAADLRPRYEVGSGVGTLDLTRLPRSGSVRLATAAEAGAGRIEVVLPPDVTADITAEVGVGAIRLPDENPRDVDVKPRQTRHAVLGPAPGHSARGTVELRLKAGIGEVEVTRAAA</sequence>
<gene>
    <name evidence="9" type="ORF">AC230_14395</name>
</gene>
<feature type="transmembrane region" description="Helical" evidence="7">
    <location>
        <begin position="119"/>
        <end position="136"/>
    </location>
</feature>
<evidence type="ECO:0000313" key="9">
    <source>
        <dbReference type="EMBL" id="KNB51563.1"/>
    </source>
</evidence>
<evidence type="ECO:0000256" key="2">
    <source>
        <dbReference type="ARBA" id="ARBA00022475"/>
    </source>
</evidence>
<evidence type="ECO:0000256" key="7">
    <source>
        <dbReference type="SAM" id="Phobius"/>
    </source>
</evidence>
<dbReference type="InterPro" id="IPR052027">
    <property type="entry name" value="PspC"/>
</dbReference>
<dbReference type="EMBL" id="LFXA01000009">
    <property type="protein sequence ID" value="KNB51563.1"/>
    <property type="molecule type" value="Genomic_DNA"/>
</dbReference>
<feature type="compositionally biased region" description="Low complexity" evidence="6">
    <location>
        <begin position="144"/>
        <end position="153"/>
    </location>
</feature>
<dbReference type="Pfam" id="PF04024">
    <property type="entry name" value="PspC"/>
    <property type="match status" value="1"/>
</dbReference>
<organism evidence="9 10">
    <name type="scientific">Streptomyces caatingaensis</name>
    <dbReference type="NCBI Taxonomy" id="1678637"/>
    <lineage>
        <taxon>Bacteria</taxon>
        <taxon>Bacillati</taxon>
        <taxon>Actinomycetota</taxon>
        <taxon>Actinomycetes</taxon>
        <taxon>Kitasatosporales</taxon>
        <taxon>Streptomycetaceae</taxon>
        <taxon>Streptomyces</taxon>
    </lineage>
</organism>
<evidence type="ECO:0000256" key="1">
    <source>
        <dbReference type="ARBA" id="ARBA00004162"/>
    </source>
</evidence>
<evidence type="ECO:0000259" key="8">
    <source>
        <dbReference type="Pfam" id="PF04024"/>
    </source>
</evidence>
<evidence type="ECO:0000256" key="6">
    <source>
        <dbReference type="SAM" id="MobiDB-lite"/>
    </source>
</evidence>
<proteinExistence type="predicted"/>
<evidence type="ECO:0000256" key="4">
    <source>
        <dbReference type="ARBA" id="ARBA00022989"/>
    </source>
</evidence>
<dbReference type="PANTHER" id="PTHR33885:SF3">
    <property type="entry name" value="PHAGE SHOCK PROTEIN C"/>
    <property type="match status" value="1"/>
</dbReference>
<evidence type="ECO:0000256" key="3">
    <source>
        <dbReference type="ARBA" id="ARBA00022692"/>
    </source>
</evidence>
<keyword evidence="2" id="KW-1003">Cell membrane</keyword>
<dbReference type="AlphaFoldDB" id="A0A0K9XEA6"/>
<keyword evidence="4 7" id="KW-1133">Transmembrane helix</keyword>
<dbReference type="PATRIC" id="fig|1678637.3.peg.3104"/>
<comment type="caution">
    <text evidence="9">The sequence shown here is derived from an EMBL/GenBank/DDBJ whole genome shotgun (WGS) entry which is preliminary data.</text>
</comment>
<keyword evidence="10" id="KW-1185">Reference proteome</keyword>
<protein>
    <submittedName>
        <fullName evidence="9">Membrane protein</fullName>
    </submittedName>
</protein>
<keyword evidence="3 7" id="KW-0812">Transmembrane</keyword>
<reference evidence="10" key="1">
    <citation type="submission" date="2015-07" db="EMBL/GenBank/DDBJ databases">
        <title>Draft genome sequence of Streptomyces sp. CMAA 1322, a bacterium isolated from Caatinga biome, from dry forest semiarid of Brazil.</title>
        <authorList>
            <person name="Santos S.N."/>
            <person name="Gacesa R."/>
            <person name="Taketani R.G."/>
            <person name="Long P.F."/>
            <person name="Melo I.S."/>
        </authorList>
    </citation>
    <scope>NUCLEOTIDE SEQUENCE [LARGE SCALE GENOMIC DNA]</scope>
    <source>
        <strain evidence="10">CMAA 1322</strain>
    </source>
</reference>
<feature type="transmembrane region" description="Helical" evidence="7">
    <location>
        <begin position="219"/>
        <end position="238"/>
    </location>
</feature>
<feature type="transmembrane region" description="Helical" evidence="7">
    <location>
        <begin position="277"/>
        <end position="294"/>
    </location>
</feature>
<dbReference type="InterPro" id="IPR007168">
    <property type="entry name" value="Phageshock_PspC_N"/>
</dbReference>
<feature type="transmembrane region" description="Helical" evidence="7">
    <location>
        <begin position="244"/>
        <end position="265"/>
    </location>
</feature>